<dbReference type="EMBL" id="QLQD01000014">
    <property type="protein sequence ID" value="RLU59019.1"/>
    <property type="molecule type" value="Genomic_DNA"/>
</dbReference>
<evidence type="ECO:0000313" key="2">
    <source>
        <dbReference type="EMBL" id="RLU59019.1"/>
    </source>
</evidence>
<sequence>MTKKIAIVGMGVSGLAVLLAFSRVKSDDLANIELYCFDDAKHFGRGIPFQSDHKSALINSPINDISFDYRDMEDFIKWLAENGYDTEKNYVSRSLYGKYLSERADDFIHKLPVRTIKESINDLHYLSKTKQWQITIKNEVFPTLFDELHLACGQLSTSDPYQLDGNANYISDPYPIQKLAQMNWNSKRIAVIGTGLAAVDVLKWLITNTKTSLIAFSRSNAFPSSRVIDNQPIPWQFFTQEKLQTLLHRETKHFSMEEFEELFLGELQNLGFKDWESTKNQFLATGTQGIALASQFPRQLFFLQQLASRVTDWFTDLWPLMTPSDQKEYQKIYGKAIINLRNPMPEESAQIILEASKTKRLTIVEDVEEVNVTDSGFSLTVKDSSEQRVDMVINATGYNLTKENQTRATPLLQSLLNQQLCQIDPLGGLAIFPETVQVISPKYGIMPTLYAHGALVNGVIYQNNSTIKIQKLAERAVLRQ</sequence>
<gene>
    <name evidence="2" type="ORF">DIY07_01160</name>
</gene>
<dbReference type="STRING" id="1346.BMF34_01410"/>
<evidence type="ECO:0000259" key="1">
    <source>
        <dbReference type="Pfam" id="PF13454"/>
    </source>
</evidence>
<proteinExistence type="predicted"/>
<protein>
    <recommendedName>
        <fullName evidence="1">FAD-dependent urate hydroxylase HpyO/Asp monooxygenase CreE-like FAD/NAD(P)-binding domain-containing protein</fullName>
    </recommendedName>
</protein>
<dbReference type="SUPFAM" id="SSF51905">
    <property type="entry name" value="FAD/NAD(P)-binding domain"/>
    <property type="match status" value="1"/>
</dbReference>
<dbReference type="Proteomes" id="UP000269148">
    <property type="component" value="Unassembled WGS sequence"/>
</dbReference>
<feature type="domain" description="FAD-dependent urate hydroxylase HpyO/Asp monooxygenase CreE-like FAD/NAD(P)-binding" evidence="1">
    <location>
        <begin position="6"/>
        <end position="154"/>
    </location>
</feature>
<dbReference type="OrthoDB" id="2211465at2"/>
<name>A0A3L8GQ02_STRIN</name>
<organism evidence="2 3">
    <name type="scientific">Streptococcus iniae</name>
    <name type="common">Streptococcus shiloi</name>
    <dbReference type="NCBI Taxonomy" id="1346"/>
    <lineage>
        <taxon>Bacteria</taxon>
        <taxon>Bacillati</taxon>
        <taxon>Bacillota</taxon>
        <taxon>Bacilli</taxon>
        <taxon>Lactobacillales</taxon>
        <taxon>Streptococcaceae</taxon>
        <taxon>Streptococcus</taxon>
    </lineage>
</organism>
<dbReference type="PANTHER" id="PTHR40254">
    <property type="entry name" value="BLR0577 PROTEIN"/>
    <property type="match status" value="1"/>
</dbReference>
<dbReference type="PANTHER" id="PTHR40254:SF1">
    <property type="entry name" value="BLR0577 PROTEIN"/>
    <property type="match status" value="1"/>
</dbReference>
<accession>A0A3L8GQ02</accession>
<dbReference type="InterPro" id="IPR052189">
    <property type="entry name" value="L-asp_N-monooxygenase_NS-form"/>
</dbReference>
<dbReference type="InterPro" id="IPR038732">
    <property type="entry name" value="HpyO/CreE_NAD-binding"/>
</dbReference>
<dbReference type="GeneID" id="35764909"/>
<comment type="caution">
    <text evidence="2">The sequence shown here is derived from an EMBL/GenBank/DDBJ whole genome shotgun (WGS) entry which is preliminary data.</text>
</comment>
<dbReference type="InterPro" id="IPR036188">
    <property type="entry name" value="FAD/NAD-bd_sf"/>
</dbReference>
<dbReference type="AlphaFoldDB" id="A0A3L8GQ02"/>
<dbReference type="RefSeq" id="WP_003099048.1">
    <property type="nucleotide sequence ID" value="NZ_CP010783.1"/>
</dbReference>
<dbReference type="KEGG" id="siz:SI82_01480"/>
<dbReference type="Pfam" id="PF13454">
    <property type="entry name" value="NAD_binding_9"/>
    <property type="match status" value="1"/>
</dbReference>
<dbReference type="Gene3D" id="3.50.50.60">
    <property type="entry name" value="FAD/NAD(P)-binding domain"/>
    <property type="match status" value="1"/>
</dbReference>
<evidence type="ECO:0000313" key="3">
    <source>
        <dbReference type="Proteomes" id="UP000269148"/>
    </source>
</evidence>
<reference evidence="2 3" key="1">
    <citation type="submission" date="2018-06" db="EMBL/GenBank/DDBJ databases">
        <title>Mutators as drivers of adaptation in pathogenic bacteria and a risk factor for host jumps and vaccine escape.</title>
        <authorList>
            <person name="Barnes A.C."/>
            <person name="Silayeva O."/>
        </authorList>
    </citation>
    <scope>NUCLEOTIDE SEQUENCE [LARGE SCALE GENOMIC DNA]</scope>
    <source>
        <strain evidence="2 3">QMA0445</strain>
    </source>
</reference>